<dbReference type="AlphaFoldDB" id="A0A2P6RKW7"/>
<comment type="subcellular location">
    <subcellularLocation>
        <location evidence="1">Membrane</location>
    </subcellularLocation>
</comment>
<dbReference type="InterPro" id="IPR044839">
    <property type="entry name" value="NDR1-like"/>
</dbReference>
<dbReference type="EMBL" id="PDCK01000040">
    <property type="protein sequence ID" value="PRQ47088.1"/>
    <property type="molecule type" value="Genomic_DNA"/>
</dbReference>
<dbReference type="Gramene" id="PRQ47088">
    <property type="protein sequence ID" value="PRQ47088"/>
    <property type="gene ID" value="RchiOBHm_Chr2g0095911"/>
</dbReference>
<keyword evidence="3" id="KW-1133">Transmembrane helix</keyword>
<dbReference type="STRING" id="74649.A0A2P6RKW7"/>
<comment type="caution">
    <text evidence="4">The sequence shown here is derived from an EMBL/GenBank/DDBJ whole genome shotgun (WGS) entry which is preliminary data.</text>
</comment>
<reference evidence="4 5" key="1">
    <citation type="journal article" date="2018" name="Nat. Genet.">
        <title>The Rosa genome provides new insights in the design of modern roses.</title>
        <authorList>
            <person name="Bendahmane M."/>
        </authorList>
    </citation>
    <scope>NUCLEOTIDE SEQUENCE [LARGE SCALE GENOMIC DNA]</scope>
    <source>
        <strain evidence="5">cv. Old Blush</strain>
    </source>
</reference>
<evidence type="ECO:0000256" key="1">
    <source>
        <dbReference type="ARBA" id="ARBA00004370"/>
    </source>
</evidence>
<keyword evidence="2 3" id="KW-0472">Membrane</keyword>
<gene>
    <name evidence="4" type="ORF">RchiOBHm_Chr2g0095911</name>
</gene>
<dbReference type="GO" id="GO:0098542">
    <property type="term" value="P:defense response to other organism"/>
    <property type="evidence" value="ECO:0007669"/>
    <property type="project" value="InterPro"/>
</dbReference>
<keyword evidence="5" id="KW-1185">Reference proteome</keyword>
<keyword evidence="3" id="KW-0812">Transmembrane</keyword>
<evidence type="ECO:0000313" key="4">
    <source>
        <dbReference type="EMBL" id="PRQ47088.1"/>
    </source>
</evidence>
<evidence type="ECO:0000256" key="3">
    <source>
        <dbReference type="SAM" id="Phobius"/>
    </source>
</evidence>
<dbReference type="OrthoDB" id="1426517at2759"/>
<protein>
    <recommendedName>
        <fullName evidence="6">Late embryogenesis abundant protein, LEA-14</fullName>
    </recommendedName>
</protein>
<evidence type="ECO:0000313" key="5">
    <source>
        <dbReference type="Proteomes" id="UP000238479"/>
    </source>
</evidence>
<evidence type="ECO:0008006" key="6">
    <source>
        <dbReference type="Google" id="ProtNLM"/>
    </source>
</evidence>
<feature type="transmembrane region" description="Helical" evidence="3">
    <location>
        <begin position="20"/>
        <end position="42"/>
    </location>
</feature>
<sequence>MGDEEKAPVPAPDFSIPKPVIYGVLGFLGVLGLVVLTIFLSLRPSKPSFTIQDITVSSFNVSTSQPYRLSTNMQVTISSRNTMSRVAIIYREMELYATYRNEQITFRYSLPLTYQEHNEFVVWSPYLEGHVAAISPISGPVLMQDLNYGAVLVIIKIEGRLKFRVGGWTSAYYRLYGHCPAMIQLGDMDTKKDFAVSAKEFKFLLVQNCHVEIAR</sequence>
<dbReference type="PANTHER" id="PTHR31415:SF166">
    <property type="entry name" value="LATE EMBRYOGENESIS ABUNDANT (LEA) HYDROXYPROLINE-RICH GLYCOPROTEIN FAMILY"/>
    <property type="match status" value="1"/>
</dbReference>
<evidence type="ECO:0000256" key="2">
    <source>
        <dbReference type="ARBA" id="ARBA00023136"/>
    </source>
</evidence>
<accession>A0A2P6RKW7</accession>
<organism evidence="4 5">
    <name type="scientific">Rosa chinensis</name>
    <name type="common">China rose</name>
    <dbReference type="NCBI Taxonomy" id="74649"/>
    <lineage>
        <taxon>Eukaryota</taxon>
        <taxon>Viridiplantae</taxon>
        <taxon>Streptophyta</taxon>
        <taxon>Embryophyta</taxon>
        <taxon>Tracheophyta</taxon>
        <taxon>Spermatophyta</taxon>
        <taxon>Magnoliopsida</taxon>
        <taxon>eudicotyledons</taxon>
        <taxon>Gunneridae</taxon>
        <taxon>Pentapetalae</taxon>
        <taxon>rosids</taxon>
        <taxon>fabids</taxon>
        <taxon>Rosales</taxon>
        <taxon>Rosaceae</taxon>
        <taxon>Rosoideae</taxon>
        <taxon>Rosoideae incertae sedis</taxon>
        <taxon>Rosa</taxon>
    </lineage>
</organism>
<proteinExistence type="predicted"/>
<dbReference type="PANTHER" id="PTHR31415">
    <property type="entry name" value="OS05G0367900 PROTEIN"/>
    <property type="match status" value="1"/>
</dbReference>
<dbReference type="GO" id="GO:0009506">
    <property type="term" value="C:plasmodesma"/>
    <property type="evidence" value="ECO:0007669"/>
    <property type="project" value="TreeGrafter"/>
</dbReference>
<name>A0A2P6RKW7_ROSCH</name>
<dbReference type="Proteomes" id="UP000238479">
    <property type="component" value="Chromosome 2"/>
</dbReference>
<dbReference type="OMA" id="NYNITAR"/>
<dbReference type="GO" id="GO:0005886">
    <property type="term" value="C:plasma membrane"/>
    <property type="evidence" value="ECO:0007669"/>
    <property type="project" value="TreeGrafter"/>
</dbReference>